<dbReference type="Pfam" id="PF01557">
    <property type="entry name" value="FAA_hydrolase"/>
    <property type="match status" value="1"/>
</dbReference>
<name>A0A552WUV8_9MICO</name>
<evidence type="ECO:0000256" key="2">
    <source>
        <dbReference type="ARBA" id="ARBA00022723"/>
    </source>
</evidence>
<dbReference type="GO" id="GO:0019752">
    <property type="term" value="P:carboxylic acid metabolic process"/>
    <property type="evidence" value="ECO:0007669"/>
    <property type="project" value="UniProtKB-ARBA"/>
</dbReference>
<keyword evidence="4" id="KW-0378">Hydrolase</keyword>
<comment type="caution">
    <text evidence="4">The sequence shown here is derived from an EMBL/GenBank/DDBJ whole genome shotgun (WGS) entry which is preliminary data.</text>
</comment>
<evidence type="ECO:0000259" key="3">
    <source>
        <dbReference type="Pfam" id="PF01557"/>
    </source>
</evidence>
<dbReference type="InterPro" id="IPR011234">
    <property type="entry name" value="Fumarylacetoacetase-like_C"/>
</dbReference>
<dbReference type="Gene3D" id="3.90.850.10">
    <property type="entry name" value="Fumarylacetoacetase-like, C-terminal domain"/>
    <property type="match status" value="1"/>
</dbReference>
<dbReference type="EMBL" id="VJXR01000008">
    <property type="protein sequence ID" value="TRW46572.1"/>
    <property type="molecule type" value="Genomic_DNA"/>
</dbReference>
<keyword evidence="2" id="KW-0479">Metal-binding</keyword>
<evidence type="ECO:0000256" key="1">
    <source>
        <dbReference type="ARBA" id="ARBA00010211"/>
    </source>
</evidence>
<evidence type="ECO:0000313" key="5">
    <source>
        <dbReference type="Proteomes" id="UP000318693"/>
    </source>
</evidence>
<dbReference type="AlphaFoldDB" id="A0A552WUV8"/>
<dbReference type="SUPFAM" id="SSF56529">
    <property type="entry name" value="FAH"/>
    <property type="match status" value="1"/>
</dbReference>
<dbReference type="FunFam" id="3.90.850.10:FF:000002">
    <property type="entry name" value="2-hydroxyhepta-2,4-diene-1,7-dioate isomerase"/>
    <property type="match status" value="1"/>
</dbReference>
<dbReference type="InterPro" id="IPR036663">
    <property type="entry name" value="Fumarylacetoacetase_C_sf"/>
</dbReference>
<accession>A0A552WUV8</accession>
<gene>
    <name evidence="4" type="ORF">FJ693_04575</name>
</gene>
<protein>
    <submittedName>
        <fullName evidence="4">Fumarylacetoacetate hydrolase family protein</fullName>
    </submittedName>
</protein>
<dbReference type="RefSeq" id="WP_143417352.1">
    <property type="nucleotide sequence ID" value="NZ_VJXR01000008.1"/>
</dbReference>
<dbReference type="GO" id="GO:0016853">
    <property type="term" value="F:isomerase activity"/>
    <property type="evidence" value="ECO:0007669"/>
    <property type="project" value="UniProtKB-ARBA"/>
</dbReference>
<feature type="domain" description="Fumarylacetoacetase-like C-terminal" evidence="3">
    <location>
        <begin position="76"/>
        <end position="290"/>
    </location>
</feature>
<dbReference type="PANTHER" id="PTHR42796">
    <property type="entry name" value="FUMARYLACETOACETATE HYDROLASE DOMAIN-CONTAINING PROTEIN 2A-RELATED"/>
    <property type="match status" value="1"/>
</dbReference>
<reference evidence="4 5" key="1">
    <citation type="submission" date="2019-07" db="EMBL/GenBank/DDBJ databases">
        <title>Georgenia wutianyii sp. nov. and Georgenia *** sp. nov. isolated from plateau pika (Ochotona curzoniae) in the Qinghai-Tibet plateau of China.</title>
        <authorList>
            <person name="Tian Z."/>
        </authorList>
    </citation>
    <scope>NUCLEOTIDE SEQUENCE [LARGE SCALE GENOMIC DNA]</scope>
    <source>
        <strain evidence="4 5">Z446</strain>
    </source>
</reference>
<dbReference type="PANTHER" id="PTHR42796:SF4">
    <property type="entry name" value="FUMARYLACETOACETATE HYDROLASE DOMAIN-CONTAINING PROTEIN 2A"/>
    <property type="match status" value="1"/>
</dbReference>
<dbReference type="Proteomes" id="UP000318693">
    <property type="component" value="Unassembled WGS sequence"/>
</dbReference>
<dbReference type="GO" id="GO:0016787">
    <property type="term" value="F:hydrolase activity"/>
    <property type="evidence" value="ECO:0007669"/>
    <property type="project" value="UniProtKB-KW"/>
</dbReference>
<sequence length="306" mass="32593">MRFASVRTGDGVRIGVVDAGAGTVTVLPADAGTLDDVVRGGAPALEAVAARVASGDVRPLAEADLAAPLARFNRDVLCTGWNYWDHFEESKGKREGQEPEGRPLHPTFFTKGPQAVVGPYDDIAFDPELSAKWDYEAEVAIVIGKDGRSIPEDRAMEHVFGFALANDVSQRDLQRAHGGQWLKGKSIDGSMPFGPWLTTPDDVADPYGIQLSCELNGQVLQDASTAQVAFRFERIIAELSRGMTLRAGDVILTGTPAGIGNAREPQIFLGEGDVVVTAGSGLGQLRNTVRTADLTSYVTSDVASRV</sequence>
<proteinExistence type="inferred from homology"/>
<comment type="similarity">
    <text evidence="1">Belongs to the FAH family.</text>
</comment>
<dbReference type="InterPro" id="IPR051121">
    <property type="entry name" value="FAH"/>
</dbReference>
<keyword evidence="5" id="KW-1185">Reference proteome</keyword>
<dbReference type="GO" id="GO:0046872">
    <property type="term" value="F:metal ion binding"/>
    <property type="evidence" value="ECO:0007669"/>
    <property type="project" value="UniProtKB-KW"/>
</dbReference>
<organism evidence="4 5">
    <name type="scientific">Georgenia yuyongxinii</name>
    <dbReference type="NCBI Taxonomy" id="2589797"/>
    <lineage>
        <taxon>Bacteria</taxon>
        <taxon>Bacillati</taxon>
        <taxon>Actinomycetota</taxon>
        <taxon>Actinomycetes</taxon>
        <taxon>Micrococcales</taxon>
        <taxon>Bogoriellaceae</taxon>
        <taxon>Georgenia</taxon>
    </lineage>
</organism>
<evidence type="ECO:0000313" key="4">
    <source>
        <dbReference type="EMBL" id="TRW46572.1"/>
    </source>
</evidence>